<comment type="caution">
    <text evidence="2">The sequence shown here is derived from an EMBL/GenBank/DDBJ whole genome shotgun (WGS) entry which is preliminary data.</text>
</comment>
<keyword evidence="2" id="KW-0540">Nuclease</keyword>
<dbReference type="CDD" id="cd06260">
    <property type="entry name" value="DUF820-like"/>
    <property type="match status" value="1"/>
</dbReference>
<reference evidence="2 3" key="1">
    <citation type="journal article" date="2019" name="Int. J. Syst. Evol. Microbiol.">
        <title>The Global Catalogue of Microorganisms (GCM) 10K type strain sequencing project: providing services to taxonomists for standard genome sequencing and annotation.</title>
        <authorList>
            <consortium name="The Broad Institute Genomics Platform"/>
            <consortium name="The Broad Institute Genome Sequencing Center for Infectious Disease"/>
            <person name="Wu L."/>
            <person name="Ma J."/>
        </authorList>
    </citation>
    <scope>NUCLEOTIDE SEQUENCE [LARGE SCALE GENOMIC DNA]</scope>
    <source>
        <strain evidence="2 3">JCM 11117</strain>
    </source>
</reference>
<dbReference type="SUPFAM" id="SSF52980">
    <property type="entry name" value="Restriction endonuclease-like"/>
    <property type="match status" value="1"/>
</dbReference>
<name>A0ABN1N9C4_9PSEU</name>
<organism evidence="2 3">
    <name type="scientific">Pseudonocardia zijingensis</name>
    <dbReference type="NCBI Taxonomy" id="153376"/>
    <lineage>
        <taxon>Bacteria</taxon>
        <taxon>Bacillati</taxon>
        <taxon>Actinomycetota</taxon>
        <taxon>Actinomycetes</taxon>
        <taxon>Pseudonocardiales</taxon>
        <taxon>Pseudonocardiaceae</taxon>
        <taxon>Pseudonocardia</taxon>
    </lineage>
</organism>
<protein>
    <submittedName>
        <fullName evidence="2">Uma2 family endonuclease</fullName>
    </submittedName>
</protein>
<keyword evidence="3" id="KW-1185">Reference proteome</keyword>
<dbReference type="Proteomes" id="UP001499967">
    <property type="component" value="Unassembled WGS sequence"/>
</dbReference>
<feature type="domain" description="Putative restriction endonuclease" evidence="1">
    <location>
        <begin position="20"/>
        <end position="178"/>
    </location>
</feature>
<dbReference type="InterPro" id="IPR012296">
    <property type="entry name" value="Nuclease_put_TT1808"/>
</dbReference>
<sequence>MGVMTTGRTSIPTGRPFTVADLEAMPDDGNRYELIDGMLIVIPAPGWSHQEMALSLAVELRGACPRELRVLVAPFAVQTAFDSEVQPDVIVARYTDLTARNLPAAPVLAVEVLSHSTALHDRNTKKAHYQRIGVASYWLLDPAEPGALTAFELDGAGAYREVGHVVGDEEFRAERPFPVTIVPARLLDGLRP</sequence>
<dbReference type="GO" id="GO:0004519">
    <property type="term" value="F:endonuclease activity"/>
    <property type="evidence" value="ECO:0007669"/>
    <property type="project" value="UniProtKB-KW"/>
</dbReference>
<dbReference type="InterPro" id="IPR011335">
    <property type="entry name" value="Restrct_endonuc-II-like"/>
</dbReference>
<dbReference type="InterPro" id="IPR008538">
    <property type="entry name" value="Uma2"/>
</dbReference>
<proteinExistence type="predicted"/>
<dbReference type="PANTHER" id="PTHR34107:SF4">
    <property type="entry name" value="SLL1222 PROTEIN"/>
    <property type="match status" value="1"/>
</dbReference>
<evidence type="ECO:0000259" key="1">
    <source>
        <dbReference type="Pfam" id="PF05685"/>
    </source>
</evidence>
<evidence type="ECO:0000313" key="2">
    <source>
        <dbReference type="EMBL" id="GAA0898242.1"/>
    </source>
</evidence>
<dbReference type="PANTHER" id="PTHR34107">
    <property type="entry name" value="SLL0198 PROTEIN-RELATED"/>
    <property type="match status" value="1"/>
</dbReference>
<gene>
    <name evidence="2" type="ORF">GCM10009559_60300</name>
</gene>
<evidence type="ECO:0000313" key="3">
    <source>
        <dbReference type="Proteomes" id="UP001499967"/>
    </source>
</evidence>
<dbReference type="Gene3D" id="3.90.1570.10">
    <property type="entry name" value="tt1808, chain A"/>
    <property type="match status" value="1"/>
</dbReference>
<accession>A0ABN1N9C4</accession>
<dbReference type="Pfam" id="PF05685">
    <property type="entry name" value="Uma2"/>
    <property type="match status" value="1"/>
</dbReference>
<keyword evidence="2" id="KW-0255">Endonuclease</keyword>
<keyword evidence="2" id="KW-0378">Hydrolase</keyword>
<dbReference type="EMBL" id="BAAAHP010000194">
    <property type="protein sequence ID" value="GAA0898242.1"/>
    <property type="molecule type" value="Genomic_DNA"/>
</dbReference>